<evidence type="ECO:0000256" key="3">
    <source>
        <dbReference type="ARBA" id="ARBA00022763"/>
    </source>
</evidence>
<dbReference type="InterPro" id="IPR011604">
    <property type="entry name" value="PDDEXK-like_dom_sf"/>
</dbReference>
<keyword evidence="6 13" id="KW-0269">Exonuclease</keyword>
<evidence type="ECO:0000256" key="11">
    <source>
        <dbReference type="ARBA" id="ARBA00034617"/>
    </source>
</evidence>
<dbReference type="STRING" id="1156417.Y919_00810"/>
<sequence length="1195" mass="140244">MPNWTSDQLSAIKLRDKNLLVSAAAGSGKTAVLVERIIRIITEDKIDIDRLLIVTFTNAAAGEMRERILDALTKKLEEDGEDEYIRKQISLLNKASITTLHSFCRDVVKRNFHLVDIDPKFRIGDETELSIIRQEVLDEILEKEYEKENEYFIKLVEGYGRDKEDIKLRELILKIYYFIQSKPYPERWLEESIEMFNVEKEELEKGKWIKTIKDILYIELDGAKHMINNAIETCKKINGPVEYLDALYDDMQNIDSLEKGLSNSLQNFFDEINGIKHKKLKSIKGDRKLEVSEENKEKVKKLRNDYKKIIDSIKNKMITNDIESNARYLKEIYPIMKYLYKIVIDFGEIYRSRKLERGILDFNDLEHYTLKILENEDIQREYQNKFRYIFVDEYQDSNIVQETILNCIKRDDNLFLVGDVKQSIYRFRLADPSLFIEKYNTFSKNIEDVNIRIDLSKNFRSRQEILEGVNYIFKKIMSSKLGEIDYTEDAYLYKGLDFGEIWDSSIEIDIVEKDTSELDIDEELEELTDIEVEANIIVSKIKELIGKKTYDPKKQEFRDIMYKDIVILLRATKNWASIFTEVLLKEGIPVYSDDNTGYFEALEIKIFINLLKLIDNKRQDLPLLSVMRSSIANFSIDDLIAIRVNKREGTFYNALEEYIDTKDDELKHRLVKFIEKLDKWAEESKFMKLDEFIWKLLRETNFYYFVGSMPGGKQRQANLRILVDRASQFEKTSINGLFNFIRFIDKLTKSSGDMSAAKTIGENENVVRIMSIHKSKGLEFPVVICAGLGKKFNLMDTREDILLHKDLGLGPKFIDLDKRIYIETLPLIAIREKMKLESLSEEMRILYVALTRAVDKLILLGSVKNINNRSLKWCDGASLYNLTKSNCYLDWIMSALSEHRDGILIHQLAGLETDENTLDSHNSKWKINIIDRSSILMEKNDELMKRKEILKRLKYFKLEKSSEYRDIINLRFNWEYKQAEAVEIPSKLSVTDIKNLSFKDIKNAVMKTPSLIKKPRFLESKKGFTRAEKGTIMHFMMQHLSFNDNMSEQYIKQQIDDMVERKLLTEEEAKVIDISKILNFFKSSIGQRIISAEKLYKEVPFVLRKKAKEIIKDVNGCDEELLIQGVIDCYFEEGNELVLVDYKTDFVYGGYLENIVKKYKVQLELYKEALEKITGKKVKESYLYLFDLNKEVRVI</sequence>
<keyword evidence="1 13" id="KW-0540">Nuclease</keyword>
<evidence type="ECO:0000256" key="2">
    <source>
        <dbReference type="ARBA" id="ARBA00022741"/>
    </source>
</evidence>
<comment type="catalytic activity">
    <reaction evidence="11 13">
        <text>Couples ATP hydrolysis with the unwinding of duplex DNA by translocating in the 3'-5' direction.</text>
        <dbReference type="EC" id="5.6.2.4"/>
    </reaction>
</comment>
<evidence type="ECO:0000256" key="12">
    <source>
        <dbReference type="ARBA" id="ARBA00048988"/>
    </source>
</evidence>
<dbReference type="PANTHER" id="PTHR11070:SF48">
    <property type="entry name" value="ATP-DEPENDENT HELICASE_NUCLEASE SUBUNIT A"/>
    <property type="match status" value="1"/>
</dbReference>
<dbReference type="InterPro" id="IPR000212">
    <property type="entry name" value="DNA_helicase_UvrD/REP"/>
</dbReference>
<keyword evidence="9 13" id="KW-0234">DNA repair</keyword>
<evidence type="ECO:0000256" key="9">
    <source>
        <dbReference type="ARBA" id="ARBA00023204"/>
    </source>
</evidence>
<keyword evidence="5 13" id="KW-0347">Helicase</keyword>
<evidence type="ECO:0000256" key="4">
    <source>
        <dbReference type="ARBA" id="ARBA00022801"/>
    </source>
</evidence>
<protein>
    <recommendedName>
        <fullName evidence="13">ATP-dependent helicase/nuclease subunit A</fullName>
        <ecNumber evidence="13">3.1.-.-</ecNumber>
        <ecNumber evidence="13">5.6.2.4</ecNumber>
    </recommendedName>
    <alternativeName>
        <fullName evidence="13">ATP-dependent helicase/nuclease AddA</fullName>
    </alternativeName>
    <alternativeName>
        <fullName evidence="13">DNA 3'-5' helicase AddA</fullName>
    </alternativeName>
</protein>
<dbReference type="GO" id="GO:0008408">
    <property type="term" value="F:3'-5' exonuclease activity"/>
    <property type="evidence" value="ECO:0007669"/>
    <property type="project" value="UniProtKB-UniRule"/>
</dbReference>
<gene>
    <name evidence="13" type="primary">addA</name>
    <name evidence="17" type="ORF">Y919_00810</name>
</gene>
<keyword evidence="7 13" id="KW-0067">ATP-binding</keyword>
<dbReference type="GO" id="GO:0005829">
    <property type="term" value="C:cytosol"/>
    <property type="evidence" value="ECO:0007669"/>
    <property type="project" value="TreeGrafter"/>
</dbReference>
<comment type="cofactor">
    <cofactor evidence="13">
        <name>Mg(2+)</name>
        <dbReference type="ChEBI" id="CHEBI:18420"/>
    </cofactor>
</comment>
<dbReference type="AlphaFoldDB" id="A0A096BKE4"/>
<dbReference type="GO" id="GO:0003690">
    <property type="term" value="F:double-stranded DNA binding"/>
    <property type="evidence" value="ECO:0007669"/>
    <property type="project" value="UniProtKB-UniRule"/>
</dbReference>
<evidence type="ECO:0000313" key="17">
    <source>
        <dbReference type="EMBL" id="KGG81327.1"/>
    </source>
</evidence>
<feature type="binding site" evidence="14">
    <location>
        <begin position="23"/>
        <end position="30"/>
    </location>
    <ligand>
        <name>ATP</name>
        <dbReference type="ChEBI" id="CHEBI:30616"/>
    </ligand>
</feature>
<dbReference type="GO" id="GO:0043138">
    <property type="term" value="F:3'-5' DNA helicase activity"/>
    <property type="evidence" value="ECO:0007669"/>
    <property type="project" value="UniProtKB-UniRule"/>
</dbReference>
<dbReference type="HAMAP" id="MF_01451">
    <property type="entry name" value="AddA"/>
    <property type="match status" value="1"/>
</dbReference>
<evidence type="ECO:0000256" key="13">
    <source>
        <dbReference type="HAMAP-Rule" id="MF_01451"/>
    </source>
</evidence>
<dbReference type="InterPro" id="IPR014152">
    <property type="entry name" value="AddA"/>
</dbReference>
<dbReference type="Pfam" id="PF12705">
    <property type="entry name" value="PDDEXK_1"/>
    <property type="match status" value="1"/>
</dbReference>
<dbReference type="EC" id="3.1.-.-" evidence="13"/>
<keyword evidence="3 13" id="KW-0227">DNA damage</keyword>
<dbReference type="GO" id="GO:0005524">
    <property type="term" value="F:ATP binding"/>
    <property type="evidence" value="ECO:0007669"/>
    <property type="project" value="UniProtKB-UniRule"/>
</dbReference>
<dbReference type="InterPro" id="IPR011335">
    <property type="entry name" value="Restrct_endonuc-II-like"/>
</dbReference>
<dbReference type="CDD" id="cd17932">
    <property type="entry name" value="DEXQc_UvrD"/>
    <property type="match status" value="1"/>
</dbReference>
<comment type="similarity">
    <text evidence="13">Belongs to the helicase family. AddA subfamily.</text>
</comment>
<dbReference type="Gene3D" id="3.90.320.10">
    <property type="match status" value="1"/>
</dbReference>
<dbReference type="SUPFAM" id="SSF52540">
    <property type="entry name" value="P-loop containing nucleoside triphosphate hydrolases"/>
    <property type="match status" value="1"/>
</dbReference>
<dbReference type="PROSITE" id="PS51217">
    <property type="entry name" value="UVRD_HELICASE_CTER"/>
    <property type="match status" value="1"/>
</dbReference>
<evidence type="ECO:0000259" key="16">
    <source>
        <dbReference type="PROSITE" id="PS51217"/>
    </source>
</evidence>
<dbReference type="InterPro" id="IPR014017">
    <property type="entry name" value="DNA_helicase_UvrD-like_C"/>
</dbReference>
<evidence type="ECO:0000256" key="8">
    <source>
        <dbReference type="ARBA" id="ARBA00023125"/>
    </source>
</evidence>
<feature type="domain" description="UvrD-like helicase C-terminal" evidence="16">
    <location>
        <begin position="489"/>
        <end position="777"/>
    </location>
</feature>
<evidence type="ECO:0000256" key="5">
    <source>
        <dbReference type="ARBA" id="ARBA00022806"/>
    </source>
</evidence>
<comment type="catalytic activity">
    <reaction evidence="12 13">
        <text>ATP + H2O = ADP + phosphate + H(+)</text>
        <dbReference type="Rhea" id="RHEA:13065"/>
        <dbReference type="ChEBI" id="CHEBI:15377"/>
        <dbReference type="ChEBI" id="CHEBI:15378"/>
        <dbReference type="ChEBI" id="CHEBI:30616"/>
        <dbReference type="ChEBI" id="CHEBI:43474"/>
        <dbReference type="ChEBI" id="CHEBI:456216"/>
        <dbReference type="EC" id="5.6.2.4"/>
    </reaction>
</comment>
<dbReference type="Pfam" id="PF00580">
    <property type="entry name" value="UvrD-helicase"/>
    <property type="match status" value="1"/>
</dbReference>
<evidence type="ECO:0000256" key="14">
    <source>
        <dbReference type="PROSITE-ProRule" id="PRU00560"/>
    </source>
</evidence>
<dbReference type="PROSITE" id="PS51198">
    <property type="entry name" value="UVRD_HELICASE_ATP_BIND"/>
    <property type="match status" value="1"/>
</dbReference>
<name>A0A096BKE4_9FIRM</name>
<dbReference type="GO" id="GO:0033202">
    <property type="term" value="C:DNA helicase complex"/>
    <property type="evidence" value="ECO:0007669"/>
    <property type="project" value="TreeGrafter"/>
</dbReference>
<dbReference type="EC" id="5.6.2.4" evidence="13"/>
<evidence type="ECO:0000256" key="1">
    <source>
        <dbReference type="ARBA" id="ARBA00022722"/>
    </source>
</evidence>
<dbReference type="NCBIfam" id="TIGR02785">
    <property type="entry name" value="addA_Gpos"/>
    <property type="match status" value="1"/>
</dbReference>
<dbReference type="EMBL" id="AZTB01000002">
    <property type="protein sequence ID" value="KGG81327.1"/>
    <property type="molecule type" value="Genomic_DNA"/>
</dbReference>
<dbReference type="Gene3D" id="3.40.50.300">
    <property type="entry name" value="P-loop containing nucleotide triphosphate hydrolases"/>
    <property type="match status" value="4"/>
</dbReference>
<evidence type="ECO:0000259" key="15">
    <source>
        <dbReference type="PROSITE" id="PS51198"/>
    </source>
</evidence>
<proteinExistence type="inferred from homology"/>
<feature type="domain" description="UvrD-like helicase ATP-binding" evidence="15">
    <location>
        <begin position="2"/>
        <end position="462"/>
    </location>
</feature>
<dbReference type="InterPro" id="IPR038726">
    <property type="entry name" value="PDDEXK_AddAB-type"/>
</dbReference>
<dbReference type="RefSeq" id="WP_035161413.1">
    <property type="nucleotide sequence ID" value="NZ_AZTB01000002.1"/>
</dbReference>
<comment type="subunit">
    <text evidence="13">Heterodimer of AddA and AddB/RexB.</text>
</comment>
<evidence type="ECO:0000313" key="18">
    <source>
        <dbReference type="Proteomes" id="UP000029622"/>
    </source>
</evidence>
<dbReference type="GO" id="GO:0016887">
    <property type="term" value="F:ATP hydrolysis activity"/>
    <property type="evidence" value="ECO:0007669"/>
    <property type="project" value="RHEA"/>
</dbReference>
<evidence type="ECO:0000256" key="10">
    <source>
        <dbReference type="ARBA" id="ARBA00023235"/>
    </source>
</evidence>
<evidence type="ECO:0000256" key="6">
    <source>
        <dbReference type="ARBA" id="ARBA00022839"/>
    </source>
</evidence>
<dbReference type="PANTHER" id="PTHR11070">
    <property type="entry name" value="UVRD / RECB / PCRA DNA HELICASE FAMILY MEMBER"/>
    <property type="match status" value="1"/>
</dbReference>
<comment type="function">
    <text evidence="13">The heterodimer acts as both an ATP-dependent DNA helicase and an ATP-dependent, dual-direction single-stranded exonuclease. Recognizes the chi site generating a DNA molecule suitable for the initiation of homologous recombination. The AddA nuclease domain is required for chi fragment generation; this subunit has the helicase and 3' -&gt; 5' nuclease activities.</text>
</comment>
<dbReference type="Pfam" id="PF13361">
    <property type="entry name" value="UvrD_C"/>
    <property type="match status" value="1"/>
</dbReference>
<evidence type="ECO:0000256" key="7">
    <source>
        <dbReference type="ARBA" id="ARBA00022840"/>
    </source>
</evidence>
<accession>A0A096BKE4</accession>
<reference evidence="17 18" key="1">
    <citation type="submission" date="2013-12" db="EMBL/GenBank/DDBJ databases">
        <title>Draft genome sequence of Caloranaerobacter sp. H53214.</title>
        <authorList>
            <person name="Jiang L.J."/>
            <person name="Shao Z.Z."/>
            <person name="Long M.N."/>
        </authorList>
    </citation>
    <scope>NUCLEOTIDE SEQUENCE [LARGE SCALE GENOMIC DNA]</scope>
    <source>
        <strain evidence="17 18">H53214</strain>
    </source>
</reference>
<keyword evidence="10 13" id="KW-0413">Isomerase</keyword>
<dbReference type="SUPFAM" id="SSF52980">
    <property type="entry name" value="Restriction endonuclease-like"/>
    <property type="match status" value="1"/>
</dbReference>
<keyword evidence="8 13" id="KW-0238">DNA-binding</keyword>
<dbReference type="Proteomes" id="UP000029622">
    <property type="component" value="Unassembled WGS sequence"/>
</dbReference>
<dbReference type="InterPro" id="IPR014016">
    <property type="entry name" value="UvrD-like_ATP-bd"/>
</dbReference>
<keyword evidence="4 13" id="KW-0378">Hydrolase</keyword>
<dbReference type="InterPro" id="IPR027417">
    <property type="entry name" value="P-loop_NTPase"/>
</dbReference>
<dbReference type="GO" id="GO:0000724">
    <property type="term" value="P:double-strand break repair via homologous recombination"/>
    <property type="evidence" value="ECO:0007669"/>
    <property type="project" value="UniProtKB-UniRule"/>
</dbReference>
<keyword evidence="2 13" id="KW-0547">Nucleotide-binding</keyword>
<dbReference type="FunFam" id="3.40.50.300:FF:001236">
    <property type="entry name" value="ATP-dependent helicase/nuclease subunit A"/>
    <property type="match status" value="1"/>
</dbReference>
<organism evidence="17 18">
    <name type="scientific">Caloranaerobacter azorensis H53214</name>
    <dbReference type="NCBI Taxonomy" id="1156417"/>
    <lineage>
        <taxon>Bacteria</taxon>
        <taxon>Bacillati</taxon>
        <taxon>Bacillota</taxon>
        <taxon>Tissierellia</taxon>
        <taxon>Tissierellales</taxon>
        <taxon>Thermohalobacteraceae</taxon>
        <taxon>Caloranaerobacter</taxon>
    </lineage>
</organism>
<comment type="caution">
    <text evidence="17">The sequence shown here is derived from an EMBL/GenBank/DDBJ whole genome shotgun (WGS) entry which is preliminary data.</text>
</comment>